<evidence type="ECO:0000256" key="8">
    <source>
        <dbReference type="ARBA" id="ARBA00023170"/>
    </source>
</evidence>
<organism evidence="11">
    <name type="scientific">Phthorimaea operculella</name>
    <name type="common">Potato tuber moth</name>
    <dbReference type="NCBI Taxonomy" id="192464"/>
    <lineage>
        <taxon>Eukaryota</taxon>
        <taxon>Metazoa</taxon>
        <taxon>Ecdysozoa</taxon>
        <taxon>Arthropoda</taxon>
        <taxon>Hexapoda</taxon>
        <taxon>Insecta</taxon>
        <taxon>Pterygota</taxon>
        <taxon>Neoptera</taxon>
        <taxon>Endopterygota</taxon>
        <taxon>Lepidoptera</taxon>
        <taxon>Glossata</taxon>
        <taxon>Ditrysia</taxon>
        <taxon>Gelechioidea</taxon>
        <taxon>Gelechiidae</taxon>
        <taxon>Gelechiinae</taxon>
        <taxon>Phthorimaea</taxon>
    </lineage>
</organism>
<dbReference type="GO" id="GO:0005549">
    <property type="term" value="F:odorant binding"/>
    <property type="evidence" value="ECO:0007669"/>
    <property type="project" value="InterPro"/>
</dbReference>
<accession>A0A8K1YT60</accession>
<evidence type="ECO:0000256" key="6">
    <source>
        <dbReference type="ARBA" id="ARBA00022989"/>
    </source>
</evidence>
<evidence type="ECO:0000256" key="3">
    <source>
        <dbReference type="ARBA" id="ARBA00022606"/>
    </source>
</evidence>
<feature type="transmembrane region" description="Helical" evidence="10">
    <location>
        <begin position="307"/>
        <end position="330"/>
    </location>
</feature>
<protein>
    <recommendedName>
        <fullName evidence="10">Odorant receptor</fullName>
    </recommendedName>
</protein>
<dbReference type="PANTHER" id="PTHR21137">
    <property type="entry name" value="ODORANT RECEPTOR"/>
    <property type="match status" value="1"/>
</dbReference>
<keyword evidence="8 10" id="KW-0675">Receptor</keyword>
<evidence type="ECO:0000256" key="4">
    <source>
        <dbReference type="ARBA" id="ARBA00022692"/>
    </source>
</evidence>
<evidence type="ECO:0000256" key="5">
    <source>
        <dbReference type="ARBA" id="ARBA00022725"/>
    </source>
</evidence>
<comment type="caution">
    <text evidence="10">Lacks conserved residue(s) required for the propagation of feature annotation.</text>
</comment>
<feature type="transmembrane region" description="Helical" evidence="10">
    <location>
        <begin position="198"/>
        <end position="221"/>
    </location>
</feature>
<feature type="transmembrane region" description="Helical" evidence="10">
    <location>
        <begin position="281"/>
        <end position="301"/>
    </location>
</feature>
<evidence type="ECO:0000256" key="10">
    <source>
        <dbReference type="RuleBase" id="RU351113"/>
    </source>
</evidence>
<dbReference type="GO" id="GO:0005886">
    <property type="term" value="C:plasma membrane"/>
    <property type="evidence" value="ECO:0007669"/>
    <property type="project" value="UniProtKB-SubCell"/>
</dbReference>
<dbReference type="GO" id="GO:0007165">
    <property type="term" value="P:signal transduction"/>
    <property type="evidence" value="ECO:0007669"/>
    <property type="project" value="UniProtKB-KW"/>
</dbReference>
<evidence type="ECO:0000256" key="2">
    <source>
        <dbReference type="ARBA" id="ARBA00022475"/>
    </source>
</evidence>
<keyword evidence="5 10" id="KW-0552">Olfaction</keyword>
<keyword evidence="6 10" id="KW-1133">Transmembrane helix</keyword>
<reference evidence="11" key="1">
    <citation type="submission" date="2020-08" db="EMBL/GenBank/DDBJ databases">
        <authorList>
            <person name="He X."/>
        </authorList>
    </citation>
    <scope>NUCLEOTIDE SEQUENCE</scope>
    <source>
        <tissue evidence="11">Antennae</tissue>
    </source>
</reference>
<dbReference type="AlphaFoldDB" id="A0A8K1YT60"/>
<keyword evidence="7 10" id="KW-0472">Membrane</keyword>
<sequence>MAKKAAMASQESDEEYLDDPIQLIDLKQKRTMATGQKHDAGDTTYPIFELIDSDEDLYIEKTDNFSKKSLPRPKEVPITLPEQNDVVQFDIAHSTICAKFVVLYLQKKRIRVLLESFIEEDREYASLELERVAVKRAFRYCSAMQGTLYTTLFFYLVDGIRMHFKEGIPVRAEVVYYPSPEHHGVFVNILRVFVELHWWYIVSMMTCIDCLSVCSMVYLAYKYRCLGVYFAGLRQKLNENFGKMSVEAALKKYRDDFVVGIKLHEHALSYAKQIQHALGNLYSIQVIETMFLLVLALFKLVVNERSLTFLISSATYMTCIVVLLGGYMLAGGDITHEASLLPNAIYNSGWELTRGDKELRTLTVVALIRSQRPVIMTAFGVLNLSYSNFILVLRHSYSFFAVMY</sequence>
<proteinExistence type="evidence at transcript level"/>
<comment type="subcellular location">
    <subcellularLocation>
        <location evidence="1 10">Cell membrane</location>
        <topology evidence="1 10">Multi-pass membrane protein</topology>
    </subcellularLocation>
</comment>
<keyword evidence="3 10" id="KW-0716">Sensory transduction</keyword>
<dbReference type="Pfam" id="PF02949">
    <property type="entry name" value="7tm_6"/>
    <property type="match status" value="1"/>
</dbReference>
<evidence type="ECO:0000256" key="7">
    <source>
        <dbReference type="ARBA" id="ARBA00023136"/>
    </source>
</evidence>
<keyword evidence="9 10" id="KW-0807">Transducer</keyword>
<dbReference type="PANTHER" id="PTHR21137:SF35">
    <property type="entry name" value="ODORANT RECEPTOR 19A-RELATED"/>
    <property type="match status" value="1"/>
</dbReference>
<dbReference type="InterPro" id="IPR004117">
    <property type="entry name" value="7tm6_olfct_rcpt"/>
</dbReference>
<dbReference type="GO" id="GO:0004984">
    <property type="term" value="F:olfactory receptor activity"/>
    <property type="evidence" value="ECO:0007669"/>
    <property type="project" value="InterPro"/>
</dbReference>
<feature type="transmembrane region" description="Helical" evidence="10">
    <location>
        <begin position="374"/>
        <end position="393"/>
    </location>
</feature>
<name>A0A8K1YT60_PHTOP</name>
<keyword evidence="2" id="KW-1003">Cell membrane</keyword>
<comment type="similarity">
    <text evidence="10">Belongs to the insect chemoreceptor superfamily. Heteromeric odorant receptor channel (TC 1.A.69) family.</text>
</comment>
<evidence type="ECO:0000256" key="9">
    <source>
        <dbReference type="ARBA" id="ARBA00023224"/>
    </source>
</evidence>
<keyword evidence="4 10" id="KW-0812">Transmembrane</keyword>
<evidence type="ECO:0000313" key="11">
    <source>
        <dbReference type="EMBL" id="UEP53744.1"/>
    </source>
</evidence>
<dbReference type="EMBL" id="MT932586">
    <property type="protein sequence ID" value="UEP53744.1"/>
    <property type="molecule type" value="mRNA"/>
</dbReference>
<evidence type="ECO:0000256" key="1">
    <source>
        <dbReference type="ARBA" id="ARBA00004651"/>
    </source>
</evidence>